<name>A0AA38MAZ0_9CUCU</name>
<gene>
    <name evidence="1" type="ORF">Zmor_021373</name>
</gene>
<keyword evidence="2" id="KW-1185">Reference proteome</keyword>
<organism evidence="1 2">
    <name type="scientific">Zophobas morio</name>
    <dbReference type="NCBI Taxonomy" id="2755281"/>
    <lineage>
        <taxon>Eukaryota</taxon>
        <taxon>Metazoa</taxon>
        <taxon>Ecdysozoa</taxon>
        <taxon>Arthropoda</taxon>
        <taxon>Hexapoda</taxon>
        <taxon>Insecta</taxon>
        <taxon>Pterygota</taxon>
        <taxon>Neoptera</taxon>
        <taxon>Endopterygota</taxon>
        <taxon>Coleoptera</taxon>
        <taxon>Polyphaga</taxon>
        <taxon>Cucujiformia</taxon>
        <taxon>Tenebrionidae</taxon>
        <taxon>Zophobas</taxon>
    </lineage>
</organism>
<protein>
    <submittedName>
        <fullName evidence="1">Uncharacterized protein</fullName>
    </submittedName>
</protein>
<evidence type="ECO:0000313" key="2">
    <source>
        <dbReference type="Proteomes" id="UP001168821"/>
    </source>
</evidence>
<evidence type="ECO:0000313" key="1">
    <source>
        <dbReference type="EMBL" id="KAJ3649644.1"/>
    </source>
</evidence>
<dbReference type="AlphaFoldDB" id="A0AA38MAZ0"/>
<dbReference type="Proteomes" id="UP001168821">
    <property type="component" value="Unassembled WGS sequence"/>
</dbReference>
<comment type="caution">
    <text evidence="1">The sequence shown here is derived from an EMBL/GenBank/DDBJ whole genome shotgun (WGS) entry which is preliminary data.</text>
</comment>
<sequence>MYAAAKISTEETNLSGSEIYVGAGVSDFDKLLRNGFKSKKRVRSTFRLKVFTINIPLVCLDDWRIFTVSCVRFDQAVARICPCCVLANQKI</sequence>
<dbReference type="EMBL" id="JALNTZ010000006">
    <property type="protein sequence ID" value="KAJ3649644.1"/>
    <property type="molecule type" value="Genomic_DNA"/>
</dbReference>
<proteinExistence type="predicted"/>
<accession>A0AA38MAZ0</accession>
<reference evidence="1" key="1">
    <citation type="journal article" date="2023" name="G3 (Bethesda)">
        <title>Whole genome assemblies of Zophobas morio and Tenebrio molitor.</title>
        <authorList>
            <person name="Kaur S."/>
            <person name="Stinson S.A."/>
            <person name="diCenzo G.C."/>
        </authorList>
    </citation>
    <scope>NUCLEOTIDE SEQUENCE</scope>
    <source>
        <strain evidence="1">QUZm001</strain>
    </source>
</reference>